<name>A0ABT7MM75_9BACL</name>
<protein>
    <recommendedName>
        <fullName evidence="4">Exosortase</fullName>
    </recommendedName>
</protein>
<proteinExistence type="predicted"/>
<feature type="transmembrane region" description="Helical" evidence="1">
    <location>
        <begin position="29"/>
        <end position="48"/>
    </location>
</feature>
<sequence length="51" mass="5764">MGFIAMVLSFLFGIFFTVIGVVRRKQNMFYKLLIVLGVALLVVAVYLARPQ</sequence>
<accession>A0ABT7MM75</accession>
<keyword evidence="3" id="KW-1185">Reference proteome</keyword>
<keyword evidence="1" id="KW-0472">Membrane</keyword>
<dbReference type="RefSeq" id="WP_214714403.1">
    <property type="nucleotide sequence ID" value="NZ_CP183077.1"/>
</dbReference>
<organism evidence="2 3">
    <name type="scientific">Exiguobacterium mexicanum</name>
    <dbReference type="NCBI Taxonomy" id="340146"/>
    <lineage>
        <taxon>Bacteria</taxon>
        <taxon>Bacillati</taxon>
        <taxon>Bacillota</taxon>
        <taxon>Bacilli</taxon>
        <taxon>Bacillales</taxon>
        <taxon>Bacillales Family XII. Incertae Sedis</taxon>
        <taxon>Exiguobacterium</taxon>
    </lineage>
</organism>
<comment type="caution">
    <text evidence="2">The sequence shown here is derived from an EMBL/GenBank/DDBJ whole genome shotgun (WGS) entry which is preliminary data.</text>
</comment>
<dbReference type="Proteomes" id="UP001230807">
    <property type="component" value="Unassembled WGS sequence"/>
</dbReference>
<evidence type="ECO:0000256" key="1">
    <source>
        <dbReference type="SAM" id="Phobius"/>
    </source>
</evidence>
<keyword evidence="1" id="KW-0812">Transmembrane</keyword>
<feature type="transmembrane region" description="Helical" evidence="1">
    <location>
        <begin position="6"/>
        <end position="22"/>
    </location>
</feature>
<keyword evidence="1" id="KW-1133">Transmembrane helix</keyword>
<evidence type="ECO:0008006" key="4">
    <source>
        <dbReference type="Google" id="ProtNLM"/>
    </source>
</evidence>
<reference evidence="2 3" key="1">
    <citation type="submission" date="2023-06" db="EMBL/GenBank/DDBJ databases">
        <title>Influencing factors and mechanism of Cr(VI) reduction by facultative anaerobic Exiguobacterium sp. PY14.</title>
        <authorList>
            <person name="Zou L."/>
        </authorList>
    </citation>
    <scope>NUCLEOTIDE SEQUENCE [LARGE SCALE GENOMIC DNA]</scope>
    <source>
        <strain evidence="2 3">PY14</strain>
    </source>
</reference>
<gene>
    <name evidence="2" type="ORF">QR695_04665</name>
</gene>
<evidence type="ECO:0000313" key="2">
    <source>
        <dbReference type="EMBL" id="MDL5376295.1"/>
    </source>
</evidence>
<dbReference type="EMBL" id="JASWER010000003">
    <property type="protein sequence ID" value="MDL5376295.1"/>
    <property type="molecule type" value="Genomic_DNA"/>
</dbReference>
<evidence type="ECO:0000313" key="3">
    <source>
        <dbReference type="Proteomes" id="UP001230807"/>
    </source>
</evidence>